<proteinExistence type="predicted"/>
<dbReference type="PANTHER" id="PTHR10039">
    <property type="entry name" value="AMELOGENIN"/>
    <property type="match status" value="1"/>
</dbReference>
<dbReference type="InterPro" id="IPR027417">
    <property type="entry name" value="P-loop_NTPase"/>
</dbReference>
<name>A0A162N6K2_COLIC</name>
<feature type="non-terminal residue" evidence="3">
    <location>
        <position position="404"/>
    </location>
</feature>
<protein>
    <submittedName>
        <fullName evidence="3">Ankyrin repeat protein</fullName>
    </submittedName>
</protein>
<sequence>MLCKHYIESARDAPSDLRAILIETTAVKAILENIEFLSQCEVGESPMLDCLFGTSGPVKGCHDAIRGLQDLLQSNKGGTQISGPSRPKTQRIEVILTSLAWPLKATKAKKLLEEIARHKNTITFTLTADSIHDIKKIREHTTQIQQILTASQRSDVHNWLKDIDPSSIHHQTCKNHEVGTCDWMLRHPEWAKFKDGGIRCLWIHGIPGAGKTVLASQLIKNIEKHCRTSASTHLRSVSVHYYCYFGHNRDESIPLLKWLLDRLCRKADFIPERLWRLYQHGNEPSPDDLLEALEASLDHFDNVCVTIDAIDESNPRHELLKLIQYLASDPRFTKVRLLVTSREYLDIEEAMQSISIEVSMQNPYLDGDIRLYVQSRINSHDKIKNWPQDLRDGALEALSDGAKG</sequence>
<dbReference type="STRING" id="1573173.A0A162N6K2"/>
<accession>A0A162N6K2</accession>
<dbReference type="Pfam" id="PF24883">
    <property type="entry name" value="NPHP3_N"/>
    <property type="match status" value="1"/>
</dbReference>
<keyword evidence="1" id="KW-0677">Repeat</keyword>
<dbReference type="SUPFAM" id="SSF52540">
    <property type="entry name" value="P-loop containing nucleoside triphosphate hydrolases"/>
    <property type="match status" value="1"/>
</dbReference>
<dbReference type="EMBL" id="LFIW01000604">
    <property type="protein sequence ID" value="KZL85619.1"/>
    <property type="molecule type" value="Genomic_DNA"/>
</dbReference>
<dbReference type="PANTHER" id="PTHR10039:SF16">
    <property type="entry name" value="GPI INOSITOL-DEACYLASE"/>
    <property type="match status" value="1"/>
</dbReference>
<dbReference type="InterPro" id="IPR056884">
    <property type="entry name" value="NPHP3-like_N"/>
</dbReference>
<organism evidence="3 4">
    <name type="scientific">Colletotrichum incanum</name>
    <name type="common">Soybean anthracnose fungus</name>
    <dbReference type="NCBI Taxonomy" id="1573173"/>
    <lineage>
        <taxon>Eukaryota</taxon>
        <taxon>Fungi</taxon>
        <taxon>Dikarya</taxon>
        <taxon>Ascomycota</taxon>
        <taxon>Pezizomycotina</taxon>
        <taxon>Sordariomycetes</taxon>
        <taxon>Hypocreomycetidae</taxon>
        <taxon>Glomerellales</taxon>
        <taxon>Glomerellaceae</taxon>
        <taxon>Colletotrichum</taxon>
        <taxon>Colletotrichum spaethianum species complex</taxon>
    </lineage>
</organism>
<dbReference type="Proteomes" id="UP000076584">
    <property type="component" value="Unassembled WGS sequence"/>
</dbReference>
<feature type="domain" description="Nephrocystin 3-like N-terminal" evidence="2">
    <location>
        <begin position="179"/>
        <end position="342"/>
    </location>
</feature>
<comment type="caution">
    <text evidence="3">The sequence shown here is derived from an EMBL/GenBank/DDBJ whole genome shotgun (WGS) entry which is preliminary data.</text>
</comment>
<evidence type="ECO:0000256" key="1">
    <source>
        <dbReference type="ARBA" id="ARBA00022737"/>
    </source>
</evidence>
<keyword evidence="4" id="KW-1185">Reference proteome</keyword>
<dbReference type="AlphaFoldDB" id="A0A162N6K2"/>
<reference evidence="3 4" key="1">
    <citation type="submission" date="2015-06" db="EMBL/GenBank/DDBJ databases">
        <title>Survival trade-offs in plant roots during colonization by closely related pathogenic and mutualistic fungi.</title>
        <authorList>
            <person name="Hacquard S."/>
            <person name="Kracher B."/>
            <person name="Hiruma K."/>
            <person name="Weinman A."/>
            <person name="Muench P."/>
            <person name="Garrido Oter R."/>
            <person name="Ver Loren van Themaat E."/>
            <person name="Dallerey J.-F."/>
            <person name="Damm U."/>
            <person name="Henrissat B."/>
            <person name="Lespinet O."/>
            <person name="Thon M."/>
            <person name="Kemen E."/>
            <person name="McHardy A.C."/>
            <person name="Schulze-Lefert P."/>
            <person name="O'Connell R.J."/>
        </authorList>
    </citation>
    <scope>NUCLEOTIDE SEQUENCE [LARGE SCALE GENOMIC DNA]</scope>
    <source>
        <strain evidence="3 4">MAFF 238704</strain>
    </source>
</reference>
<gene>
    <name evidence="3" type="ORF">CI238_05490</name>
</gene>
<evidence type="ECO:0000313" key="3">
    <source>
        <dbReference type="EMBL" id="KZL85619.1"/>
    </source>
</evidence>
<evidence type="ECO:0000259" key="2">
    <source>
        <dbReference type="Pfam" id="PF24883"/>
    </source>
</evidence>
<evidence type="ECO:0000313" key="4">
    <source>
        <dbReference type="Proteomes" id="UP000076584"/>
    </source>
</evidence>
<dbReference type="Gene3D" id="3.40.50.300">
    <property type="entry name" value="P-loop containing nucleotide triphosphate hydrolases"/>
    <property type="match status" value="1"/>
</dbReference>